<proteinExistence type="predicted"/>
<accession>A0ABY5L325</accession>
<reference evidence="1 2" key="1">
    <citation type="submission" date="2022-07" db="EMBL/GenBank/DDBJ databases">
        <title>Novel species in genus cellulomonas.</title>
        <authorList>
            <person name="Ye L."/>
        </authorList>
    </citation>
    <scope>NUCLEOTIDE SEQUENCE [LARGE SCALE GENOMIC DNA]</scope>
    <source>
        <strain evidence="2">zg-Y338</strain>
    </source>
</reference>
<sequence length="314" mass="34739">MAAPEGTPPPPDRAWPALRADAWADTRDTLHLWTQIVGKVRLAQEPMLNHWWQTPFYVTARGLTTSAFANGSELVDVELDLLEHELRARSTDGRASSVSLAPKSVAQFYDETLAALRRIGLDARIDPVPREVETQAPFPQDEHHASYDAGAVEAFWRQLIAAHRVMRRFRSPFIGKASPVHFFWGGFDLVVTVFSGRPAPTWTGTPLHVSASVMAEAESHENSNAGFWPGGDGEGQFYAYAYPEPAGYPDRPVLPEGAHYDPDLREFLLPYEAVRSAPDPDAALLAFYRTTYDAAAELAGWDRAALETAWPARG</sequence>
<evidence type="ECO:0000313" key="1">
    <source>
        <dbReference type="EMBL" id="UUI76320.1"/>
    </source>
</evidence>
<name>A0ABY5L325_9CELL</name>
<organism evidence="1 2">
    <name type="scientific">Cellulomonas chengniuliangii</name>
    <dbReference type="NCBI Taxonomy" id="2968084"/>
    <lineage>
        <taxon>Bacteria</taxon>
        <taxon>Bacillati</taxon>
        <taxon>Actinomycetota</taxon>
        <taxon>Actinomycetes</taxon>
        <taxon>Micrococcales</taxon>
        <taxon>Cellulomonadaceae</taxon>
        <taxon>Cellulomonas</taxon>
    </lineage>
</organism>
<protein>
    <submittedName>
        <fullName evidence="1">DUF5996 family protein</fullName>
    </submittedName>
</protein>
<keyword evidence="2" id="KW-1185">Reference proteome</keyword>
<dbReference type="Proteomes" id="UP001316189">
    <property type="component" value="Chromosome"/>
</dbReference>
<gene>
    <name evidence="1" type="ORF">NP064_05330</name>
</gene>
<dbReference type="Pfam" id="PF19459">
    <property type="entry name" value="DUF5996"/>
    <property type="match status" value="1"/>
</dbReference>
<evidence type="ECO:0000313" key="2">
    <source>
        <dbReference type="Proteomes" id="UP001316189"/>
    </source>
</evidence>
<dbReference type="EMBL" id="CP101988">
    <property type="protein sequence ID" value="UUI76320.1"/>
    <property type="molecule type" value="Genomic_DNA"/>
</dbReference>
<dbReference type="RefSeq" id="WP_227570563.1">
    <property type="nucleotide sequence ID" value="NZ_CP101988.1"/>
</dbReference>
<dbReference type="InterPro" id="IPR046038">
    <property type="entry name" value="DUF5996"/>
</dbReference>